<comment type="subcellular location">
    <subcellularLocation>
        <location evidence="6">Cell membrane</location>
        <topology evidence="6">Multi-pass membrane protein</topology>
    </subcellularLocation>
    <subcellularLocation>
        <location evidence="1">Membrane</location>
        <topology evidence="1">Multi-pass membrane protein</topology>
    </subcellularLocation>
</comment>
<evidence type="ECO:0000256" key="4">
    <source>
        <dbReference type="ARBA" id="ARBA00022989"/>
    </source>
</evidence>
<reference evidence="7" key="1">
    <citation type="journal article" date="2020" name="mSystems">
        <title>Genome- and Community-Level Interaction Insights into Carbon Utilization and Element Cycling Functions of Hydrothermarchaeota in Hydrothermal Sediment.</title>
        <authorList>
            <person name="Zhou Z."/>
            <person name="Liu Y."/>
            <person name="Xu W."/>
            <person name="Pan J."/>
            <person name="Luo Z.H."/>
            <person name="Li M."/>
        </authorList>
    </citation>
    <scope>NUCLEOTIDE SEQUENCE [LARGE SCALE GENOMIC DNA]</scope>
    <source>
        <strain evidence="7">HyVt-443</strain>
    </source>
</reference>
<keyword evidence="5 6" id="KW-0472">Membrane</keyword>
<evidence type="ECO:0000256" key="3">
    <source>
        <dbReference type="ARBA" id="ARBA00022692"/>
    </source>
</evidence>
<feature type="transmembrane region" description="Helical" evidence="6">
    <location>
        <begin position="6"/>
        <end position="33"/>
    </location>
</feature>
<keyword evidence="6" id="KW-1003">Cell membrane</keyword>
<gene>
    <name evidence="7" type="ORF">ENI96_02695</name>
</gene>
<feature type="transmembrane region" description="Helical" evidence="6">
    <location>
        <begin position="243"/>
        <end position="260"/>
    </location>
</feature>
<feature type="transmembrane region" description="Helical" evidence="6">
    <location>
        <begin position="211"/>
        <end position="231"/>
    </location>
</feature>
<dbReference type="Pfam" id="PF01925">
    <property type="entry name" value="TauE"/>
    <property type="match status" value="1"/>
</dbReference>
<feature type="transmembrane region" description="Helical" evidence="6">
    <location>
        <begin position="45"/>
        <end position="63"/>
    </location>
</feature>
<feature type="transmembrane region" description="Helical" evidence="6">
    <location>
        <begin position="175"/>
        <end position="196"/>
    </location>
</feature>
<evidence type="ECO:0000256" key="1">
    <source>
        <dbReference type="ARBA" id="ARBA00004141"/>
    </source>
</evidence>
<dbReference type="PANTHER" id="PTHR43483:SF3">
    <property type="entry name" value="MEMBRANE TRANSPORTER PROTEIN HI_0806-RELATED"/>
    <property type="match status" value="1"/>
</dbReference>
<dbReference type="InterPro" id="IPR002781">
    <property type="entry name" value="TM_pro_TauE-like"/>
</dbReference>
<sequence length="261" mass="26571">MLLGIYLLVGAGAGVLAGLLGVGGGVVIVPVLVWVFRHDGFDDSLLMQIAVGTSLGTIVVTSLSSIRAHQRRGAIVWPIVLRLSPGIVAGAWLGAVIADALPSLWLQRVFACFIILVGIQMATGRQPLGGGTLPGTVGMLSAGGAIGTLSALVGIGGGSLTVPFLSWAGIRMRNAVATSAACGLPIALAGSFGFVVEGWDNPALPTGSSGYLYWPALLGIVCASFLTAPVGARLAHSLPVRSLKRVFALLLLVLGVRMLMG</sequence>
<dbReference type="GO" id="GO:0005886">
    <property type="term" value="C:plasma membrane"/>
    <property type="evidence" value="ECO:0007669"/>
    <property type="project" value="UniProtKB-SubCell"/>
</dbReference>
<organism evidence="7 8">
    <name type="scientific">Sedimenticola thiotaurini</name>
    <dbReference type="NCBI Taxonomy" id="1543721"/>
    <lineage>
        <taxon>Bacteria</taxon>
        <taxon>Pseudomonadati</taxon>
        <taxon>Pseudomonadota</taxon>
        <taxon>Gammaproteobacteria</taxon>
        <taxon>Chromatiales</taxon>
        <taxon>Sedimenticolaceae</taxon>
        <taxon>Sedimenticola</taxon>
    </lineage>
</organism>
<keyword evidence="4 6" id="KW-1133">Transmembrane helix</keyword>
<evidence type="ECO:0000313" key="8">
    <source>
        <dbReference type="Proteomes" id="UP000886251"/>
    </source>
</evidence>
<protein>
    <recommendedName>
        <fullName evidence="6">Probable membrane transporter protein</fullName>
    </recommendedName>
</protein>
<dbReference type="EMBL" id="DRKP01000033">
    <property type="protein sequence ID" value="HEB95324.1"/>
    <property type="molecule type" value="Genomic_DNA"/>
</dbReference>
<comment type="similarity">
    <text evidence="2 6">Belongs to the 4-toluene sulfonate uptake permease (TSUP) (TC 2.A.102) family.</text>
</comment>
<comment type="caution">
    <text evidence="7">The sequence shown here is derived from an EMBL/GenBank/DDBJ whole genome shotgun (WGS) entry which is preliminary data.</text>
</comment>
<evidence type="ECO:0000313" key="7">
    <source>
        <dbReference type="EMBL" id="HEB95324.1"/>
    </source>
</evidence>
<feature type="transmembrane region" description="Helical" evidence="6">
    <location>
        <begin position="142"/>
        <end position="168"/>
    </location>
</feature>
<dbReference type="AlphaFoldDB" id="A0A831RLZ1"/>
<evidence type="ECO:0000256" key="5">
    <source>
        <dbReference type="ARBA" id="ARBA00023136"/>
    </source>
</evidence>
<name>A0A831RLZ1_9GAMM</name>
<keyword evidence="3 6" id="KW-0812">Transmembrane</keyword>
<feature type="transmembrane region" description="Helical" evidence="6">
    <location>
        <begin position="75"/>
        <end position="98"/>
    </location>
</feature>
<proteinExistence type="inferred from homology"/>
<evidence type="ECO:0000256" key="6">
    <source>
        <dbReference type="RuleBase" id="RU363041"/>
    </source>
</evidence>
<evidence type="ECO:0000256" key="2">
    <source>
        <dbReference type="ARBA" id="ARBA00009142"/>
    </source>
</evidence>
<dbReference type="PANTHER" id="PTHR43483">
    <property type="entry name" value="MEMBRANE TRANSPORTER PROTEIN HI_0806-RELATED"/>
    <property type="match status" value="1"/>
</dbReference>
<accession>A0A831RLZ1</accession>
<dbReference type="Proteomes" id="UP000886251">
    <property type="component" value="Unassembled WGS sequence"/>
</dbReference>